<dbReference type="Proteomes" id="UP001595828">
    <property type="component" value="Unassembled WGS sequence"/>
</dbReference>
<name>A0ABV8RJH9_9SPHN</name>
<reference evidence="2" key="1">
    <citation type="journal article" date="2019" name="Int. J. Syst. Evol. Microbiol.">
        <title>The Global Catalogue of Microorganisms (GCM) 10K type strain sequencing project: providing services to taxonomists for standard genome sequencing and annotation.</title>
        <authorList>
            <consortium name="The Broad Institute Genomics Platform"/>
            <consortium name="The Broad Institute Genome Sequencing Center for Infectious Disease"/>
            <person name="Wu L."/>
            <person name="Ma J."/>
        </authorList>
    </citation>
    <scope>NUCLEOTIDE SEQUENCE [LARGE SCALE GENOMIC DNA]</scope>
    <source>
        <strain evidence="2">CGMCC 1.12989</strain>
    </source>
</reference>
<protein>
    <submittedName>
        <fullName evidence="1">Uncharacterized protein</fullName>
    </submittedName>
</protein>
<dbReference type="EMBL" id="JBHSDR010000003">
    <property type="protein sequence ID" value="MFC4293526.1"/>
    <property type="molecule type" value="Genomic_DNA"/>
</dbReference>
<dbReference type="RefSeq" id="WP_379537021.1">
    <property type="nucleotide sequence ID" value="NZ_JBHSDR010000003.1"/>
</dbReference>
<organism evidence="1 2">
    <name type="scientific">Novosphingobium tardum</name>
    <dbReference type="NCBI Taxonomy" id="1538021"/>
    <lineage>
        <taxon>Bacteria</taxon>
        <taxon>Pseudomonadati</taxon>
        <taxon>Pseudomonadota</taxon>
        <taxon>Alphaproteobacteria</taxon>
        <taxon>Sphingomonadales</taxon>
        <taxon>Sphingomonadaceae</taxon>
        <taxon>Novosphingobium</taxon>
    </lineage>
</organism>
<accession>A0ABV8RJH9</accession>
<keyword evidence="2" id="KW-1185">Reference proteome</keyword>
<proteinExistence type="predicted"/>
<evidence type="ECO:0000313" key="2">
    <source>
        <dbReference type="Proteomes" id="UP001595828"/>
    </source>
</evidence>
<sequence>MTTKRALLAAGAVLALAGCTGWDPRTGKIEDAGWGEANRQTIAAQVIDPDPQYEYVDPETSGLHAAQAIERYRTDRVKQPVTTSTTQGSN</sequence>
<evidence type="ECO:0000313" key="1">
    <source>
        <dbReference type="EMBL" id="MFC4293526.1"/>
    </source>
</evidence>
<dbReference type="PROSITE" id="PS51257">
    <property type="entry name" value="PROKAR_LIPOPROTEIN"/>
    <property type="match status" value="1"/>
</dbReference>
<comment type="caution">
    <text evidence="1">The sequence shown here is derived from an EMBL/GenBank/DDBJ whole genome shotgun (WGS) entry which is preliminary data.</text>
</comment>
<gene>
    <name evidence="1" type="ORF">ACFO0A_00480</name>
</gene>